<feature type="domain" description="4'-phosphopantetheinyl transferase N-terminal" evidence="4">
    <location>
        <begin position="22"/>
        <end position="101"/>
    </location>
</feature>
<name>A0ABP8Q634_9GAMM</name>
<dbReference type="EMBL" id="BAABFC010000010">
    <property type="protein sequence ID" value="GAA4497588.1"/>
    <property type="molecule type" value="Genomic_DNA"/>
</dbReference>
<dbReference type="InterPro" id="IPR055066">
    <property type="entry name" value="AASDHPPT_N"/>
</dbReference>
<dbReference type="InterPro" id="IPR037143">
    <property type="entry name" value="4-PPantetheinyl_Trfase_dom_sf"/>
</dbReference>
<dbReference type="Gene3D" id="3.90.470.20">
    <property type="entry name" value="4'-phosphopantetheinyl transferase domain"/>
    <property type="match status" value="2"/>
</dbReference>
<evidence type="ECO:0000313" key="6">
    <source>
        <dbReference type="Proteomes" id="UP001501321"/>
    </source>
</evidence>
<reference evidence="6" key="1">
    <citation type="journal article" date="2019" name="Int. J. Syst. Evol. Microbiol.">
        <title>The Global Catalogue of Microorganisms (GCM) 10K type strain sequencing project: providing services to taxonomists for standard genome sequencing and annotation.</title>
        <authorList>
            <consortium name="The Broad Institute Genomics Platform"/>
            <consortium name="The Broad Institute Genome Sequencing Center for Infectious Disease"/>
            <person name="Wu L."/>
            <person name="Ma J."/>
        </authorList>
    </citation>
    <scope>NUCLEOTIDE SEQUENCE [LARGE SCALE GENOMIC DNA]</scope>
    <source>
        <strain evidence="6">JCM 32226</strain>
    </source>
</reference>
<organism evidence="5 6">
    <name type="scientific">Pseudaeromonas paramecii</name>
    <dbReference type="NCBI Taxonomy" id="2138166"/>
    <lineage>
        <taxon>Bacteria</taxon>
        <taxon>Pseudomonadati</taxon>
        <taxon>Pseudomonadota</taxon>
        <taxon>Gammaproteobacteria</taxon>
        <taxon>Aeromonadales</taxon>
        <taxon>Aeromonadaceae</taxon>
        <taxon>Pseudaeromonas</taxon>
    </lineage>
</organism>
<dbReference type="SUPFAM" id="SSF56214">
    <property type="entry name" value="4'-phosphopantetheinyl transferase"/>
    <property type="match status" value="2"/>
</dbReference>
<sequence>MATCSDVSLYLCRISQWQTVPLAQLLEALSPDERKKCADFSHPDRQRSYALGRYLLRQRLAVRLDCSPSKLTLCIGPHGRPELVNGEQYFNLSHSGDWLALGFAARPLGVDIEVTRQQPRARLLAKRFFAQSEYDDLASLAPEEQTTAFLQLWCLKEAVLKAHGGGLQAGLARFSVQRHPPQLVLNQLDEHDYQLANWQMSDMHLALAIQGAIPLPPLTPQWLSP</sequence>
<dbReference type="GO" id="GO:0016740">
    <property type="term" value="F:transferase activity"/>
    <property type="evidence" value="ECO:0007669"/>
    <property type="project" value="UniProtKB-KW"/>
</dbReference>
<accession>A0ABP8Q634</accession>
<proteinExistence type="inferred from homology"/>
<dbReference type="InterPro" id="IPR050559">
    <property type="entry name" value="P-Pant_transferase_sf"/>
</dbReference>
<comment type="similarity">
    <text evidence="1">Belongs to the P-Pant transferase superfamily. Gsp/Sfp/HetI/AcpT family.</text>
</comment>
<evidence type="ECO:0000313" key="5">
    <source>
        <dbReference type="EMBL" id="GAA4497588.1"/>
    </source>
</evidence>
<keyword evidence="6" id="KW-1185">Reference proteome</keyword>
<gene>
    <name evidence="5" type="ORF">GCM10023095_14350</name>
</gene>
<comment type="caution">
    <text evidence="5">The sequence shown here is derived from an EMBL/GenBank/DDBJ whole genome shotgun (WGS) entry which is preliminary data.</text>
</comment>
<dbReference type="Pfam" id="PF01648">
    <property type="entry name" value="ACPS"/>
    <property type="match status" value="1"/>
</dbReference>
<dbReference type="Proteomes" id="UP001501321">
    <property type="component" value="Unassembled WGS sequence"/>
</dbReference>
<protein>
    <submittedName>
        <fullName evidence="5">4'-phosphopantetheinyl transferase superfamily protein</fullName>
    </submittedName>
</protein>
<evidence type="ECO:0000256" key="1">
    <source>
        <dbReference type="ARBA" id="ARBA00010990"/>
    </source>
</evidence>
<evidence type="ECO:0000259" key="4">
    <source>
        <dbReference type="Pfam" id="PF22624"/>
    </source>
</evidence>
<evidence type="ECO:0000259" key="3">
    <source>
        <dbReference type="Pfam" id="PF01648"/>
    </source>
</evidence>
<dbReference type="InterPro" id="IPR008278">
    <property type="entry name" value="4-PPantetheinyl_Trfase_dom"/>
</dbReference>
<evidence type="ECO:0000256" key="2">
    <source>
        <dbReference type="ARBA" id="ARBA00022679"/>
    </source>
</evidence>
<dbReference type="PANTHER" id="PTHR12215">
    <property type="entry name" value="PHOSPHOPANTETHEINE TRANSFERASE"/>
    <property type="match status" value="1"/>
</dbReference>
<dbReference type="PANTHER" id="PTHR12215:SF10">
    <property type="entry name" value="L-AMINOADIPATE-SEMIALDEHYDE DEHYDROGENASE-PHOSPHOPANTETHEINYL TRANSFERASE"/>
    <property type="match status" value="1"/>
</dbReference>
<dbReference type="Pfam" id="PF22624">
    <property type="entry name" value="AASDHPPT_N"/>
    <property type="match status" value="1"/>
</dbReference>
<feature type="domain" description="4'-phosphopantetheinyl transferase" evidence="3">
    <location>
        <begin position="107"/>
        <end position="187"/>
    </location>
</feature>
<dbReference type="RefSeq" id="WP_345011899.1">
    <property type="nucleotide sequence ID" value="NZ_BAABFC010000010.1"/>
</dbReference>
<keyword evidence="2 5" id="KW-0808">Transferase</keyword>